<keyword evidence="2" id="KW-1185">Reference proteome</keyword>
<gene>
    <name evidence="1" type="ordered locus">Terro_1575</name>
</gene>
<dbReference type="AlphaFoldDB" id="I3ZF64"/>
<proteinExistence type="predicted"/>
<dbReference type="EMBL" id="CP003379">
    <property type="protein sequence ID" value="AFL87882.1"/>
    <property type="molecule type" value="Genomic_DNA"/>
</dbReference>
<dbReference type="KEGG" id="trs:Terro_1575"/>
<dbReference type="STRING" id="926566.Terro_1575"/>
<name>I3ZF64_TERRK</name>
<reference evidence="1 2" key="1">
    <citation type="submission" date="2012-06" db="EMBL/GenBank/DDBJ databases">
        <title>Complete genome of Terriglobus roseus DSM 18391.</title>
        <authorList>
            <consortium name="US DOE Joint Genome Institute (JGI-PGF)"/>
            <person name="Lucas S."/>
            <person name="Copeland A."/>
            <person name="Lapidus A."/>
            <person name="Glavina del Rio T."/>
            <person name="Dalin E."/>
            <person name="Tice H."/>
            <person name="Bruce D."/>
            <person name="Goodwin L."/>
            <person name="Pitluck S."/>
            <person name="Peters L."/>
            <person name="Mikhailova N."/>
            <person name="Munk A.C.C."/>
            <person name="Kyrpides N."/>
            <person name="Mavromatis K."/>
            <person name="Ivanova N."/>
            <person name="Brettin T."/>
            <person name="Detter J.C."/>
            <person name="Han C."/>
            <person name="Larimer F."/>
            <person name="Land M."/>
            <person name="Hauser L."/>
            <person name="Markowitz V."/>
            <person name="Cheng J.-F."/>
            <person name="Hugenholtz P."/>
            <person name="Woyke T."/>
            <person name="Wu D."/>
            <person name="Brambilla E."/>
            <person name="Klenk H.-P."/>
            <person name="Eisen J.A."/>
        </authorList>
    </citation>
    <scope>NUCLEOTIDE SEQUENCE [LARGE SCALE GENOMIC DNA]</scope>
    <source>
        <strain evidence="2">DSM 18391 / NRRL B-41598 / KBS 63</strain>
    </source>
</reference>
<dbReference type="eggNOG" id="ENOG50333BR">
    <property type="taxonomic scope" value="Bacteria"/>
</dbReference>
<protein>
    <submittedName>
        <fullName evidence="1">Uncharacterized protein</fullName>
    </submittedName>
</protein>
<evidence type="ECO:0000313" key="2">
    <source>
        <dbReference type="Proteomes" id="UP000006056"/>
    </source>
</evidence>
<accession>I3ZF64</accession>
<sequence length="131" mass="14856">MRARAPHISKRCGVSSCMGQEPPFRQLGYSEETVTDQLHRELWTSWASLLRSYAAVHSLGREQHAVVEVSDDSILVRYGLRWMRFTRTEYATSEGETTAFTLTENGRACVGHDEDEMDLYAERLASAIITV</sequence>
<dbReference type="Proteomes" id="UP000006056">
    <property type="component" value="Chromosome"/>
</dbReference>
<evidence type="ECO:0000313" key="1">
    <source>
        <dbReference type="EMBL" id="AFL87882.1"/>
    </source>
</evidence>
<dbReference type="HOGENOM" id="CLU_158701_0_0_0"/>
<organism evidence="1 2">
    <name type="scientific">Terriglobus roseus (strain DSM 18391 / NRRL B-41598 / KBS 63)</name>
    <dbReference type="NCBI Taxonomy" id="926566"/>
    <lineage>
        <taxon>Bacteria</taxon>
        <taxon>Pseudomonadati</taxon>
        <taxon>Acidobacteriota</taxon>
        <taxon>Terriglobia</taxon>
        <taxon>Terriglobales</taxon>
        <taxon>Acidobacteriaceae</taxon>
        <taxon>Terriglobus</taxon>
    </lineage>
</organism>